<dbReference type="EMBL" id="KQ947415">
    <property type="protein sequence ID" value="KUJ17201.1"/>
    <property type="molecule type" value="Genomic_DNA"/>
</dbReference>
<feature type="domain" description="Aminoglycoside phosphotransferase" evidence="1">
    <location>
        <begin position="187"/>
        <end position="376"/>
    </location>
</feature>
<reference evidence="2 3" key="1">
    <citation type="submission" date="2015-10" db="EMBL/GenBank/DDBJ databases">
        <title>Full genome of DAOMC 229536 Phialocephala scopiformis, a fungal endophyte of spruce producing the potent anti-insectan compound rugulosin.</title>
        <authorList>
            <consortium name="DOE Joint Genome Institute"/>
            <person name="Walker A.K."/>
            <person name="Frasz S.L."/>
            <person name="Seifert K.A."/>
            <person name="Miller J.D."/>
            <person name="Mondo S.J."/>
            <person name="Labutti K."/>
            <person name="Lipzen A."/>
            <person name="Dockter R."/>
            <person name="Kennedy M."/>
            <person name="Grigoriev I.V."/>
            <person name="Spatafora J.W."/>
        </authorList>
    </citation>
    <scope>NUCLEOTIDE SEQUENCE [LARGE SCALE GENOMIC DNA]</scope>
    <source>
        <strain evidence="2 3">CBS 120377</strain>
    </source>
</reference>
<dbReference type="Pfam" id="PF01636">
    <property type="entry name" value="APH"/>
    <property type="match status" value="1"/>
</dbReference>
<protein>
    <recommendedName>
        <fullName evidence="1">Aminoglycoside phosphotransferase domain-containing protein</fullName>
    </recommendedName>
</protein>
<dbReference type="GeneID" id="28819068"/>
<dbReference type="SUPFAM" id="SSF56112">
    <property type="entry name" value="Protein kinase-like (PK-like)"/>
    <property type="match status" value="1"/>
</dbReference>
<dbReference type="Proteomes" id="UP000070700">
    <property type="component" value="Unassembled WGS sequence"/>
</dbReference>
<dbReference type="PANTHER" id="PTHR21310">
    <property type="entry name" value="AMINOGLYCOSIDE PHOSPHOTRANSFERASE-RELATED-RELATED"/>
    <property type="match status" value="1"/>
</dbReference>
<dbReference type="PANTHER" id="PTHR21310:SF37">
    <property type="entry name" value="AMINOGLYCOSIDE PHOSPHOTRANSFERASE DOMAIN-CONTAINING PROTEIN"/>
    <property type="match status" value="1"/>
</dbReference>
<keyword evidence="3" id="KW-1185">Reference proteome</keyword>
<evidence type="ECO:0000313" key="3">
    <source>
        <dbReference type="Proteomes" id="UP000070700"/>
    </source>
</evidence>
<evidence type="ECO:0000313" key="2">
    <source>
        <dbReference type="EMBL" id="KUJ17201.1"/>
    </source>
</evidence>
<proteinExistence type="predicted"/>
<evidence type="ECO:0000259" key="1">
    <source>
        <dbReference type="Pfam" id="PF01636"/>
    </source>
</evidence>
<dbReference type="KEGG" id="psco:LY89DRAFT_585829"/>
<accession>A0A194XAK7</accession>
<dbReference type="RefSeq" id="XP_018071556.1">
    <property type="nucleotide sequence ID" value="XM_018209342.1"/>
</dbReference>
<sequence length="527" mass="60847">MLKTLPLLHGNVTLESALANDDNMLQRIAYPDLRFEFYLSLFKRRSDIEAIVSHHLRLRKTETCHLGEFKDWKAGSFNVCIPVNINNWATFPNKRVIIRFPLPYKVGESRYPGNADEKLRCEAASFIWIQNNCPTIPIPYLWGFGFSDGQSFTKDENIPFLIRLKWNLRRTILSVLGYPVPCRYISRRCPSSLGIGYLIMDYIEDTDGRMLSESWEELHHDLNRRTTLFRDISRIVLALGQSPMPRIGSLTIDNRGVLSLTNRPLTCQLQIMENEGIPTNIDRNLTYSNTGTYLLDLLACHDSRIRYQPNSIRDEFDGRAQMATLAMMRALLPNFVSRDLRHGPFVFSLTDLNQNNILVDADWHIKCLIDLEWACSLPIEMQHPPCWLTGRAVDELQKGEYLEAFARLHEEFVDAFEKEERLLPPTKHGALYRTNIMRTGWNIGNFWYFHALESPKGIYNLFLQHIQPRFTSSHNESMFDRIVAPYWATDADAVIASKIKDIEVYTDQLRKAFGAVSNESVKESSDG</sequence>
<gene>
    <name evidence="2" type="ORF">LY89DRAFT_585829</name>
</gene>
<dbReference type="AlphaFoldDB" id="A0A194XAK7"/>
<dbReference type="STRING" id="149040.A0A194XAK7"/>
<organism evidence="2 3">
    <name type="scientific">Mollisia scopiformis</name>
    <name type="common">Conifer needle endophyte fungus</name>
    <name type="synonym">Phialocephala scopiformis</name>
    <dbReference type="NCBI Taxonomy" id="149040"/>
    <lineage>
        <taxon>Eukaryota</taxon>
        <taxon>Fungi</taxon>
        <taxon>Dikarya</taxon>
        <taxon>Ascomycota</taxon>
        <taxon>Pezizomycotina</taxon>
        <taxon>Leotiomycetes</taxon>
        <taxon>Helotiales</taxon>
        <taxon>Mollisiaceae</taxon>
        <taxon>Mollisia</taxon>
    </lineage>
</organism>
<dbReference type="InterPro" id="IPR002575">
    <property type="entry name" value="Aminoglycoside_PTrfase"/>
</dbReference>
<dbReference type="OrthoDB" id="3645574at2759"/>
<name>A0A194XAK7_MOLSC</name>
<dbReference type="InParanoid" id="A0A194XAK7"/>
<dbReference type="InterPro" id="IPR011009">
    <property type="entry name" value="Kinase-like_dom_sf"/>
</dbReference>
<dbReference type="InterPro" id="IPR051678">
    <property type="entry name" value="AGP_Transferase"/>
</dbReference>